<dbReference type="Proteomes" id="UP000244722">
    <property type="component" value="Unassembled WGS sequence"/>
</dbReference>
<name>A0A2T6ZLC9_TUBBO</name>
<organism evidence="2 3">
    <name type="scientific">Tuber borchii</name>
    <name type="common">White truffle</name>
    <dbReference type="NCBI Taxonomy" id="42251"/>
    <lineage>
        <taxon>Eukaryota</taxon>
        <taxon>Fungi</taxon>
        <taxon>Dikarya</taxon>
        <taxon>Ascomycota</taxon>
        <taxon>Pezizomycotina</taxon>
        <taxon>Pezizomycetes</taxon>
        <taxon>Pezizales</taxon>
        <taxon>Tuberaceae</taxon>
        <taxon>Tuber</taxon>
    </lineage>
</organism>
<feature type="chain" id="PRO_5015489237" evidence="1">
    <location>
        <begin position="25"/>
        <end position="98"/>
    </location>
</feature>
<evidence type="ECO:0000313" key="3">
    <source>
        <dbReference type="Proteomes" id="UP000244722"/>
    </source>
</evidence>
<keyword evidence="1" id="KW-0732">Signal</keyword>
<accession>A0A2T6ZLC9</accession>
<reference evidence="2 3" key="1">
    <citation type="submission" date="2017-04" db="EMBL/GenBank/DDBJ databases">
        <title>Draft genome sequence of Tuber borchii Vittad., a whitish edible truffle.</title>
        <authorList>
            <consortium name="DOE Joint Genome Institute"/>
            <person name="Murat C."/>
            <person name="Kuo A."/>
            <person name="Barry K.W."/>
            <person name="Clum A."/>
            <person name="Dockter R.B."/>
            <person name="Fauchery L."/>
            <person name="Iotti M."/>
            <person name="Kohler A."/>
            <person name="Labutti K."/>
            <person name="Lindquist E.A."/>
            <person name="Lipzen A."/>
            <person name="Ohm R.A."/>
            <person name="Wang M."/>
            <person name="Grigoriev I.V."/>
            <person name="Zambonelli A."/>
            <person name="Martin F.M."/>
        </authorList>
    </citation>
    <scope>NUCLEOTIDE SEQUENCE [LARGE SCALE GENOMIC DNA]</scope>
    <source>
        <strain evidence="2 3">Tbo3840</strain>
    </source>
</reference>
<evidence type="ECO:0000256" key="1">
    <source>
        <dbReference type="SAM" id="SignalP"/>
    </source>
</evidence>
<sequence length="98" mass="11337">MILLQGCTIFFSFFLSFPTIQVYPNKVPETDSTVLVQNHLPHTFIMHASTIQVQNRFNVPATSRQARLKPNQTKPKLKFHLYYSLHLLPRRPFPPSAS</sequence>
<proteinExistence type="predicted"/>
<keyword evidence="3" id="KW-1185">Reference proteome</keyword>
<dbReference type="AlphaFoldDB" id="A0A2T6ZLC9"/>
<comment type="caution">
    <text evidence="2">The sequence shown here is derived from an EMBL/GenBank/DDBJ whole genome shotgun (WGS) entry which is preliminary data.</text>
</comment>
<feature type="signal peptide" evidence="1">
    <location>
        <begin position="1"/>
        <end position="24"/>
    </location>
</feature>
<dbReference type="EMBL" id="NESQ01000193">
    <property type="protein sequence ID" value="PUU76283.1"/>
    <property type="molecule type" value="Genomic_DNA"/>
</dbReference>
<protein>
    <submittedName>
        <fullName evidence="2">Uncharacterized protein</fullName>
    </submittedName>
</protein>
<gene>
    <name evidence="2" type="ORF">B9Z19DRAFT_260841</name>
</gene>
<evidence type="ECO:0000313" key="2">
    <source>
        <dbReference type="EMBL" id="PUU76283.1"/>
    </source>
</evidence>